<dbReference type="Proteomes" id="UP000031366">
    <property type="component" value="Unassembled WGS sequence"/>
</dbReference>
<reference evidence="4 5" key="1">
    <citation type="journal article" date="2015" name="Infect. Genet. Evol.">
        <title>Genomic sequences of six botulinum neurotoxin-producing strains representing three clostridial species illustrate the mobility and diversity of botulinum neurotoxin genes.</title>
        <authorList>
            <person name="Smith T.J."/>
            <person name="Hill K.K."/>
            <person name="Xie G."/>
            <person name="Foley B.T."/>
            <person name="Williamson C.H."/>
            <person name="Foster J.T."/>
            <person name="Johnson S.L."/>
            <person name="Chertkov O."/>
            <person name="Teshima H."/>
            <person name="Gibbons H.S."/>
            <person name="Johnsky L.A."/>
            <person name="Karavis M.A."/>
            <person name="Smith L.A."/>
        </authorList>
    </citation>
    <scope>NUCLEOTIDE SEQUENCE [LARGE SCALE GENOMIC DNA]</scope>
    <source>
        <strain evidence="4 5">CDC 2741</strain>
    </source>
</reference>
<dbReference type="PANTHER" id="PTHR20953">
    <property type="entry name" value="KINASE-RELATED"/>
    <property type="match status" value="1"/>
</dbReference>
<protein>
    <submittedName>
        <fullName evidence="4">Stage III sporulation protein AA</fullName>
    </submittedName>
</protein>
<dbReference type="Gene3D" id="3.40.50.300">
    <property type="entry name" value="P-loop containing nucleotide triphosphate hydrolases"/>
    <property type="match status" value="1"/>
</dbReference>
<name>A0A0C1UIE1_9CLOT</name>
<dbReference type="STRING" id="29341.RSJ17_12400"/>
<evidence type="ECO:0000259" key="3">
    <source>
        <dbReference type="Pfam" id="PF19568"/>
    </source>
</evidence>
<evidence type="ECO:0000256" key="2">
    <source>
        <dbReference type="ARBA" id="ARBA00022840"/>
    </source>
</evidence>
<dbReference type="Pfam" id="PF19568">
    <property type="entry name" value="Spore_III_AA"/>
    <property type="match status" value="1"/>
</dbReference>
<accession>A0A0C1UIE1</accession>
<dbReference type="GO" id="GO:0005524">
    <property type="term" value="F:ATP binding"/>
    <property type="evidence" value="ECO:0007669"/>
    <property type="project" value="UniProtKB-KW"/>
</dbReference>
<dbReference type="EMBL" id="AYSO01000015">
    <property type="protein sequence ID" value="KIE47105.1"/>
    <property type="molecule type" value="Genomic_DNA"/>
</dbReference>
<dbReference type="NCBIfam" id="TIGR02858">
    <property type="entry name" value="spore_III_AA"/>
    <property type="match status" value="1"/>
</dbReference>
<keyword evidence="5" id="KW-1185">Reference proteome</keyword>
<evidence type="ECO:0000256" key="1">
    <source>
        <dbReference type="ARBA" id="ARBA00022741"/>
    </source>
</evidence>
<dbReference type="InterPro" id="IPR027417">
    <property type="entry name" value="P-loop_NTPase"/>
</dbReference>
<sequence>MAKEILDILPKSIRDILESAVDINKLQEIRLKVNRPLYVYSNNNEKSFHYKTSLEEMKYVLQKISNYSIYAFEDEIKQGYITIKGGHRVGLCGTVVTENSIIKTIKNIVSINIRVAREVIDCSKEILPYMIEENNVLNTIIISPPKCGKTTILRDICRVLSTGSSSLKLTGKNITIIDERSELGACYNGVPQMNIGDRTDVLDNCPKSQGIIMAIRSMSPQIIVCDEIGTSSDMESIIAALNSGVNLITTIHGFDVEDLYKRPVFREVMENSVFKRAIVLSNRKGVGTIEYVYDFTKRGEIRGDYKC</sequence>
<dbReference type="RefSeq" id="WP_236887366.1">
    <property type="nucleotide sequence ID" value="NZ_AYSO01000015.1"/>
</dbReference>
<gene>
    <name evidence="4" type="primary">spoIIIAA</name>
    <name evidence="4" type="ORF">U732_1569</name>
</gene>
<dbReference type="InterPro" id="IPR014217">
    <property type="entry name" value="Spore_III_AA"/>
</dbReference>
<evidence type="ECO:0000313" key="5">
    <source>
        <dbReference type="Proteomes" id="UP000031366"/>
    </source>
</evidence>
<keyword evidence="2" id="KW-0067">ATP-binding</keyword>
<keyword evidence="1" id="KW-0547">Nucleotide-binding</keyword>
<dbReference type="PANTHER" id="PTHR20953:SF3">
    <property type="entry name" value="P-LOOP CONTAINING NUCLEOSIDE TRIPHOSPHATE HYDROLASES SUPERFAMILY PROTEIN"/>
    <property type="match status" value="1"/>
</dbReference>
<dbReference type="AlphaFoldDB" id="A0A0C1UIE1"/>
<proteinExistence type="predicted"/>
<evidence type="ECO:0000313" key="4">
    <source>
        <dbReference type="EMBL" id="KIE47105.1"/>
    </source>
</evidence>
<comment type="caution">
    <text evidence="4">The sequence shown here is derived from an EMBL/GenBank/DDBJ whole genome shotgun (WGS) entry which is preliminary data.</text>
</comment>
<dbReference type="SUPFAM" id="SSF52540">
    <property type="entry name" value="P-loop containing nucleoside triphosphate hydrolases"/>
    <property type="match status" value="1"/>
</dbReference>
<feature type="domain" description="Stage III sporulation protein AA AAA+ ATPase" evidence="3">
    <location>
        <begin position="3"/>
        <end position="294"/>
    </location>
</feature>
<dbReference type="InterPro" id="IPR045735">
    <property type="entry name" value="Spore_III_AA_AAA+_ATPase"/>
</dbReference>
<organism evidence="4 5">
    <name type="scientific">Clostridium argentinense CDC 2741</name>
    <dbReference type="NCBI Taxonomy" id="1418104"/>
    <lineage>
        <taxon>Bacteria</taxon>
        <taxon>Bacillati</taxon>
        <taxon>Bacillota</taxon>
        <taxon>Clostridia</taxon>
        <taxon>Eubacteriales</taxon>
        <taxon>Clostridiaceae</taxon>
        <taxon>Clostridium</taxon>
    </lineage>
</organism>